<dbReference type="EMBL" id="LQPY01000008">
    <property type="protein sequence ID" value="ORX07174.1"/>
    <property type="molecule type" value="Genomic_DNA"/>
</dbReference>
<evidence type="ECO:0000313" key="2">
    <source>
        <dbReference type="EMBL" id="CDO88671.1"/>
    </source>
</evidence>
<dbReference type="Proteomes" id="UP000193710">
    <property type="component" value="Unassembled WGS sequence"/>
</dbReference>
<dbReference type="Proteomes" id="UP000028880">
    <property type="component" value="Unassembled WGS sequence"/>
</dbReference>
<proteinExistence type="predicted"/>
<sequence length="116" mass="11911">MRQVTFKMVAAGDGAPPTSTGYCYYLVAHAVATVLLLITLVAAVWQFMDWVVTPSCLAASSASPSAVAVAAGTTAPLTAQPAHTGEWVSYRDTARTEAAAGFKADSGDCPCPKSGK</sequence>
<reference evidence="3 4" key="3">
    <citation type="submission" date="2016-01" db="EMBL/GenBank/DDBJ databases">
        <title>The new phylogeny of the genus Mycobacterium.</title>
        <authorList>
            <person name="Tarcisio F."/>
            <person name="Conor M."/>
            <person name="Antonella G."/>
            <person name="Elisabetta G."/>
            <person name="Giulia F.S."/>
            <person name="Sara T."/>
            <person name="Anna F."/>
            <person name="Clotilde B."/>
            <person name="Roberto B."/>
            <person name="Veronica D.S."/>
            <person name="Fabio R."/>
            <person name="Monica P."/>
            <person name="Olivier J."/>
            <person name="Enrico T."/>
            <person name="Nicola S."/>
        </authorList>
    </citation>
    <scope>NUCLEOTIDE SEQUENCE [LARGE SCALE GENOMIC DNA]</scope>
    <source>
        <strain evidence="3 4">DSM 44626</strain>
    </source>
</reference>
<keyword evidence="1" id="KW-0812">Transmembrane</keyword>
<keyword evidence="1" id="KW-1133">Transmembrane helix</keyword>
<dbReference type="RefSeq" id="WP_036469006.1">
    <property type="nucleotide sequence ID" value="NZ_HG964446.1"/>
</dbReference>
<keyword evidence="1" id="KW-0472">Membrane</keyword>
<reference evidence="2" key="2">
    <citation type="submission" date="2014-04" db="EMBL/GenBank/DDBJ databases">
        <authorList>
            <person name="Urmite Genomes U."/>
        </authorList>
    </citation>
    <scope>NUCLEOTIDE SEQUENCE</scope>
    <source>
        <strain evidence="2">DSM 44626</strain>
    </source>
</reference>
<dbReference type="OrthoDB" id="4736285at2"/>
<gene>
    <name evidence="3" type="ORF">AWC29_07685</name>
    <name evidence="2" type="ORF">BN973_03040</name>
</gene>
<reference evidence="2" key="1">
    <citation type="journal article" date="2014" name="Genome Announc.">
        <title>Draft Genome Sequence of Mycobacterium triplex DSM 44626.</title>
        <authorList>
            <person name="Sassi M."/>
            <person name="Croce O."/>
            <person name="Robert C."/>
            <person name="Raoult D."/>
            <person name="Drancourt M."/>
        </authorList>
    </citation>
    <scope>NUCLEOTIDE SEQUENCE [LARGE SCALE GENOMIC DNA]</scope>
    <source>
        <strain evidence="2">DSM 44626</strain>
    </source>
</reference>
<evidence type="ECO:0000256" key="1">
    <source>
        <dbReference type="SAM" id="Phobius"/>
    </source>
</evidence>
<keyword evidence="4" id="KW-1185">Reference proteome</keyword>
<dbReference type="AlphaFoldDB" id="A0A024JYF8"/>
<dbReference type="eggNOG" id="ENOG5032159">
    <property type="taxonomic scope" value="Bacteria"/>
</dbReference>
<protein>
    <submittedName>
        <fullName evidence="2">Uncharacterized protein</fullName>
    </submittedName>
</protein>
<evidence type="ECO:0000313" key="3">
    <source>
        <dbReference type="EMBL" id="ORX07174.1"/>
    </source>
</evidence>
<evidence type="ECO:0000313" key="4">
    <source>
        <dbReference type="Proteomes" id="UP000193710"/>
    </source>
</evidence>
<accession>A0A024JYF8</accession>
<dbReference type="HOGENOM" id="CLU_2094172_0_0_11"/>
<name>A0A024JYF8_9MYCO</name>
<organism evidence="2">
    <name type="scientific">Mycobacterium triplex</name>
    <dbReference type="NCBI Taxonomy" id="47839"/>
    <lineage>
        <taxon>Bacteria</taxon>
        <taxon>Bacillati</taxon>
        <taxon>Actinomycetota</taxon>
        <taxon>Actinomycetes</taxon>
        <taxon>Mycobacteriales</taxon>
        <taxon>Mycobacteriaceae</taxon>
        <taxon>Mycobacterium</taxon>
        <taxon>Mycobacterium simiae complex</taxon>
    </lineage>
</organism>
<dbReference type="EMBL" id="HG964446">
    <property type="protein sequence ID" value="CDO88671.1"/>
    <property type="molecule type" value="Genomic_DNA"/>
</dbReference>
<feature type="transmembrane region" description="Helical" evidence="1">
    <location>
        <begin position="24"/>
        <end position="45"/>
    </location>
</feature>